<accession>A0A380MSV2</accession>
<evidence type="ECO:0000313" key="4">
    <source>
        <dbReference type="Proteomes" id="UP000254601"/>
    </source>
</evidence>
<dbReference type="OrthoDB" id="9794876at2"/>
<sequence>MLKKLAPHLLRGQYGEKLAAQYLKKQGLHIVTKNYRTRLGEIDLIAKDKETIVFVEVRLRQAQAPISAAQSITAAKQRKWKAAATQYIQAHYPSFPDCRFDAILITQYPDKKEEIEWLKGLFL</sequence>
<dbReference type="NCBIfam" id="TIGR00252">
    <property type="entry name" value="YraN family protein"/>
    <property type="match status" value="1"/>
</dbReference>
<organism evidence="3 4">
    <name type="scientific">Suttonella ornithocola</name>
    <dbReference type="NCBI Taxonomy" id="279832"/>
    <lineage>
        <taxon>Bacteria</taxon>
        <taxon>Pseudomonadati</taxon>
        <taxon>Pseudomonadota</taxon>
        <taxon>Gammaproteobacteria</taxon>
        <taxon>Cardiobacteriales</taxon>
        <taxon>Cardiobacteriaceae</taxon>
        <taxon>Suttonella</taxon>
    </lineage>
</organism>
<dbReference type="RefSeq" id="WP_072577625.1">
    <property type="nucleotide sequence ID" value="NZ_LWHB01000257.1"/>
</dbReference>
<reference evidence="3 4" key="1">
    <citation type="submission" date="2018-06" db="EMBL/GenBank/DDBJ databases">
        <authorList>
            <consortium name="Pathogen Informatics"/>
            <person name="Doyle S."/>
        </authorList>
    </citation>
    <scope>NUCLEOTIDE SEQUENCE [LARGE SCALE GENOMIC DNA]</scope>
    <source>
        <strain evidence="3 4">NCTC13337</strain>
    </source>
</reference>
<dbReference type="AlphaFoldDB" id="A0A380MSV2"/>
<dbReference type="GO" id="GO:0003676">
    <property type="term" value="F:nucleic acid binding"/>
    <property type="evidence" value="ECO:0007669"/>
    <property type="project" value="InterPro"/>
</dbReference>
<comment type="similarity">
    <text evidence="1 2">Belongs to the UPF0102 family.</text>
</comment>
<dbReference type="Proteomes" id="UP000254601">
    <property type="component" value="Unassembled WGS sequence"/>
</dbReference>
<dbReference type="Gene3D" id="3.40.1350.10">
    <property type="match status" value="1"/>
</dbReference>
<dbReference type="EMBL" id="UHIC01000001">
    <property type="protein sequence ID" value="SUO95136.1"/>
    <property type="molecule type" value="Genomic_DNA"/>
</dbReference>
<dbReference type="CDD" id="cd20736">
    <property type="entry name" value="PoNe_Nuclease"/>
    <property type="match status" value="1"/>
</dbReference>
<keyword evidence="4" id="KW-1185">Reference proteome</keyword>
<dbReference type="PANTHER" id="PTHR34039:SF1">
    <property type="entry name" value="UPF0102 PROTEIN YRAN"/>
    <property type="match status" value="1"/>
</dbReference>
<dbReference type="InterPro" id="IPR011335">
    <property type="entry name" value="Restrct_endonuc-II-like"/>
</dbReference>
<gene>
    <name evidence="3" type="ORF">NCTC13337_01118</name>
</gene>
<proteinExistence type="inferred from homology"/>
<protein>
    <recommendedName>
        <fullName evidence="2">UPF0102 protein NCTC13337_01118</fullName>
    </recommendedName>
</protein>
<dbReference type="InterPro" id="IPR011856">
    <property type="entry name" value="tRNA_endonuc-like_dom_sf"/>
</dbReference>
<dbReference type="SUPFAM" id="SSF52980">
    <property type="entry name" value="Restriction endonuclease-like"/>
    <property type="match status" value="1"/>
</dbReference>
<dbReference type="InterPro" id="IPR003509">
    <property type="entry name" value="UPF0102_YraN-like"/>
</dbReference>
<dbReference type="Pfam" id="PF02021">
    <property type="entry name" value="UPF0102"/>
    <property type="match status" value="1"/>
</dbReference>
<evidence type="ECO:0000256" key="2">
    <source>
        <dbReference type="HAMAP-Rule" id="MF_00048"/>
    </source>
</evidence>
<name>A0A380MSV2_9GAMM</name>
<dbReference type="HAMAP" id="MF_00048">
    <property type="entry name" value="UPF0102"/>
    <property type="match status" value="1"/>
</dbReference>
<dbReference type="PANTHER" id="PTHR34039">
    <property type="entry name" value="UPF0102 PROTEIN YRAN"/>
    <property type="match status" value="1"/>
</dbReference>
<evidence type="ECO:0000256" key="1">
    <source>
        <dbReference type="ARBA" id="ARBA00006738"/>
    </source>
</evidence>
<dbReference type="NCBIfam" id="NF009150">
    <property type="entry name" value="PRK12497.1-3"/>
    <property type="match status" value="1"/>
</dbReference>
<evidence type="ECO:0000313" key="3">
    <source>
        <dbReference type="EMBL" id="SUO95136.1"/>
    </source>
</evidence>